<evidence type="ECO:0000256" key="5">
    <source>
        <dbReference type="ARBA" id="ARBA00023242"/>
    </source>
</evidence>
<dbReference type="SUPFAM" id="SSF57701">
    <property type="entry name" value="Zn2/Cys6 DNA-binding domain"/>
    <property type="match status" value="1"/>
</dbReference>
<dbReference type="OMA" id="IAGIWMN"/>
<dbReference type="InterPro" id="IPR036864">
    <property type="entry name" value="Zn2-C6_fun-type_DNA-bd_sf"/>
</dbReference>
<dbReference type="Proteomes" id="UP000001261">
    <property type="component" value="Unassembled WGS sequence"/>
</dbReference>
<dbReference type="InterPro" id="IPR021858">
    <property type="entry name" value="Fun_TF"/>
</dbReference>
<sequence length="1002" mass="110419">MAEKSSVGSDPAALNPPSATSPVGETSAPTTATSKLKGPRKRTKTGCLTCRKRRIKCGEEKPRCNNCIKSKRECEGYGQRVVFRDPVGPIPHLGPISSSQNLTGSGQRSLNRHLVQGFQHGEQTGTRPFLPLAPRPSGYGPDSDTFVRHDFTQHIGPQSGLSPSIREEDPYSWNAIHYAQPQPSAVQGFSQSGQDPGNPQFNPNYHPGAAVISQSMPQNTESYQPLGPQVVHHPQFVSSSLYMDNTSLSTTDSGQCMDSSHYISSELGFGSSMNHGPRHATEMEPEVDLGAESDDLYDVETDEELEQSKRTMHLDPYGNTATMIPYQLMSNVGPFSTYQSYENVLTTYSPSPLASPLLDPQHFQIFHHFLTVVGPSISIFERHPFIPSVSMSSGPVPPEQQSLWTYTLPTMALENQGLLQAMLAFSCFHIAKTTNQPLTASFRHYHYALRRVGRAVGLPQRRKQIPTLAATLLLGFYEVMGAEHRKWNSHLAGAAHLIRDIDFAAMTRDIRAMRMRARSEQWLSHSRDTWMESTVPYLGSYFENDIFAPYESDLDMSLINTLTGKAINYDEFGRVDIDTSKNPKRDLTAKDVEDYRVRCDLYWWYCKQDVFYSMVSGNALLFPHGRWGECPPRAGVGKLDAAYGSMDHLILLLARISTFVAKDRKRKLKVIDANGGEWRPPPNLFPGMGGAGQQPNKGPQSAFPQMQTGERPSAPKRETSPPMYGMVPPSGPIRLPSAFGNSTYPSPPSPSGSEGRTDVNSLTAEAEAEWQELVHASDEFEKALATPGFVPLPPDGAPLTASPFGPAIQYRTHIVACIWAFYYVARIILERGHPAMPPATMVAAGVAAPRTARYAQLIGRVTAGVPHLQQAGVNTPNLHPTTVGVLNELMLPLFFAGVQYSDPAQRTWTITKLLEIARITGGTSAALVASGCEKSWVKAYEVGRGPPYKRTVFPEQGQQNLQGNISESREDRRFVTLPEQPMVTFAMGLLSLDENLKGRELD</sequence>
<dbReference type="RefSeq" id="XP_001241029.2">
    <property type="nucleotide sequence ID" value="XM_001241028.2"/>
</dbReference>
<dbReference type="GO" id="GO:0000981">
    <property type="term" value="F:DNA-binding transcription factor activity, RNA polymerase II-specific"/>
    <property type="evidence" value="ECO:0007669"/>
    <property type="project" value="InterPro"/>
</dbReference>
<proteinExistence type="predicted"/>
<dbReference type="CDD" id="cd12148">
    <property type="entry name" value="fungal_TF_MHR"/>
    <property type="match status" value="1"/>
</dbReference>
<evidence type="ECO:0000256" key="6">
    <source>
        <dbReference type="SAM" id="MobiDB-lite"/>
    </source>
</evidence>
<dbReference type="OrthoDB" id="5391043at2759"/>
<dbReference type="InterPro" id="IPR001138">
    <property type="entry name" value="Zn2Cys6_DnaBD"/>
</dbReference>
<evidence type="ECO:0000313" key="8">
    <source>
        <dbReference type="EMBL" id="EAS29446.2"/>
    </source>
</evidence>
<dbReference type="PROSITE" id="PS50048">
    <property type="entry name" value="ZN2_CY6_FUNGAL_2"/>
    <property type="match status" value="1"/>
</dbReference>
<dbReference type="PROSITE" id="PS00463">
    <property type="entry name" value="ZN2_CY6_FUNGAL_1"/>
    <property type="match status" value="1"/>
</dbReference>
<keyword evidence="5" id="KW-0539">Nucleus</keyword>
<dbReference type="GO" id="GO:0000976">
    <property type="term" value="F:transcription cis-regulatory region binding"/>
    <property type="evidence" value="ECO:0007669"/>
    <property type="project" value="TreeGrafter"/>
</dbReference>
<comment type="subcellular location">
    <subcellularLocation>
        <location evidence="1">Nucleus</location>
    </subcellularLocation>
</comment>
<evidence type="ECO:0000256" key="4">
    <source>
        <dbReference type="ARBA" id="ARBA00023163"/>
    </source>
</evidence>
<dbReference type="AlphaFoldDB" id="A0A0E1RV92"/>
<dbReference type="STRING" id="246410.A0A0E1RV92"/>
<dbReference type="GO" id="GO:0005634">
    <property type="term" value="C:nucleus"/>
    <property type="evidence" value="ECO:0007669"/>
    <property type="project" value="UniProtKB-SubCell"/>
</dbReference>
<dbReference type="Pfam" id="PF11951">
    <property type="entry name" value="Fungal_trans_2"/>
    <property type="match status" value="1"/>
</dbReference>
<name>A0A0E1RV92_COCIM</name>
<dbReference type="EMBL" id="GG704913">
    <property type="protein sequence ID" value="EAS29446.2"/>
    <property type="molecule type" value="Genomic_DNA"/>
</dbReference>
<dbReference type="GO" id="GO:0008270">
    <property type="term" value="F:zinc ion binding"/>
    <property type="evidence" value="ECO:0007669"/>
    <property type="project" value="InterPro"/>
</dbReference>
<keyword evidence="9" id="KW-1185">Reference proteome</keyword>
<evidence type="ECO:0000259" key="7">
    <source>
        <dbReference type="PROSITE" id="PS50048"/>
    </source>
</evidence>
<dbReference type="Pfam" id="PF00172">
    <property type="entry name" value="Zn_clus"/>
    <property type="match status" value="1"/>
</dbReference>
<dbReference type="GeneID" id="4559813"/>
<dbReference type="PANTHER" id="PTHR37534">
    <property type="entry name" value="TRANSCRIPTIONAL ACTIVATOR PROTEIN UGA3"/>
    <property type="match status" value="1"/>
</dbReference>
<evidence type="ECO:0000256" key="2">
    <source>
        <dbReference type="ARBA" id="ARBA00023015"/>
    </source>
</evidence>
<feature type="region of interest" description="Disordered" evidence="6">
    <location>
        <begin position="672"/>
        <end position="762"/>
    </location>
</feature>
<dbReference type="CDD" id="cd00067">
    <property type="entry name" value="GAL4"/>
    <property type="match status" value="1"/>
</dbReference>
<keyword evidence="3" id="KW-0238">DNA-binding</keyword>
<keyword evidence="4" id="KW-0804">Transcription</keyword>
<protein>
    <submittedName>
        <fullName evidence="8">C6 zinc finger domain-containing protein</fullName>
    </submittedName>
</protein>
<reference evidence="9" key="2">
    <citation type="journal article" date="2010" name="Genome Res.">
        <title>Population genomic sequencing of Coccidioides fungi reveals recent hybridization and transposon control.</title>
        <authorList>
            <person name="Neafsey D.E."/>
            <person name="Barker B.M."/>
            <person name="Sharpton T.J."/>
            <person name="Stajich J.E."/>
            <person name="Park D.J."/>
            <person name="Whiston E."/>
            <person name="Hung C.-Y."/>
            <person name="McMahan C."/>
            <person name="White J."/>
            <person name="Sykes S."/>
            <person name="Heiman D."/>
            <person name="Young S."/>
            <person name="Zeng Q."/>
            <person name="Abouelleil A."/>
            <person name="Aftuck L."/>
            <person name="Bessette D."/>
            <person name="Brown A."/>
            <person name="FitzGerald M."/>
            <person name="Lui A."/>
            <person name="Macdonald J.P."/>
            <person name="Priest M."/>
            <person name="Orbach M.J."/>
            <person name="Galgiani J.N."/>
            <person name="Kirkland T.N."/>
            <person name="Cole G.T."/>
            <person name="Birren B.W."/>
            <person name="Henn M.R."/>
            <person name="Taylor J.W."/>
            <person name="Rounsley S.D."/>
        </authorList>
    </citation>
    <scope>GENOME REANNOTATION</scope>
    <source>
        <strain evidence="9">RS</strain>
    </source>
</reference>
<gene>
    <name evidence="8" type="ORF">CIMG_08192</name>
</gene>
<feature type="region of interest" description="Disordered" evidence="6">
    <location>
        <begin position="1"/>
        <end position="45"/>
    </location>
</feature>
<dbReference type="KEGG" id="cim:CIMG_08192"/>
<dbReference type="SMART" id="SM00066">
    <property type="entry name" value="GAL4"/>
    <property type="match status" value="1"/>
</dbReference>
<dbReference type="InParanoid" id="A0A0E1RV92"/>
<dbReference type="PANTHER" id="PTHR37534:SF23">
    <property type="entry name" value="ZN(II)2CYS6 TRANSCRIPTION FACTOR (EUROFUNG)"/>
    <property type="match status" value="1"/>
</dbReference>
<keyword evidence="2" id="KW-0805">Transcription regulation</keyword>
<organism evidence="8 9">
    <name type="scientific">Coccidioides immitis (strain RS)</name>
    <name type="common">Valley fever fungus</name>
    <dbReference type="NCBI Taxonomy" id="246410"/>
    <lineage>
        <taxon>Eukaryota</taxon>
        <taxon>Fungi</taxon>
        <taxon>Dikarya</taxon>
        <taxon>Ascomycota</taxon>
        <taxon>Pezizomycotina</taxon>
        <taxon>Eurotiomycetes</taxon>
        <taxon>Eurotiomycetidae</taxon>
        <taxon>Onygenales</taxon>
        <taxon>Onygenaceae</taxon>
        <taxon>Coccidioides</taxon>
    </lineage>
</organism>
<dbReference type="GO" id="GO:0045944">
    <property type="term" value="P:positive regulation of transcription by RNA polymerase II"/>
    <property type="evidence" value="ECO:0007669"/>
    <property type="project" value="TreeGrafter"/>
</dbReference>
<accession>A0A0E1RV92</accession>
<reference evidence="9" key="1">
    <citation type="journal article" date="2009" name="Genome Res.">
        <title>Comparative genomic analyses of the human fungal pathogens Coccidioides and their relatives.</title>
        <authorList>
            <person name="Sharpton T.J."/>
            <person name="Stajich J.E."/>
            <person name="Rounsley S.D."/>
            <person name="Gardner M.J."/>
            <person name="Wortman J.R."/>
            <person name="Jordar V.S."/>
            <person name="Maiti R."/>
            <person name="Kodira C.D."/>
            <person name="Neafsey D.E."/>
            <person name="Zeng Q."/>
            <person name="Hung C.-Y."/>
            <person name="McMahan C."/>
            <person name="Muszewska A."/>
            <person name="Grynberg M."/>
            <person name="Mandel M.A."/>
            <person name="Kellner E.M."/>
            <person name="Barker B.M."/>
            <person name="Galgiani J.N."/>
            <person name="Orbach M.J."/>
            <person name="Kirkland T.N."/>
            <person name="Cole G.T."/>
            <person name="Henn M.R."/>
            <person name="Birren B.W."/>
            <person name="Taylor J.W."/>
        </authorList>
    </citation>
    <scope>NUCLEOTIDE SEQUENCE [LARGE SCALE GENOMIC DNA]</scope>
    <source>
        <strain evidence="9">RS</strain>
    </source>
</reference>
<feature type="compositionally biased region" description="Polar residues" evidence="6">
    <location>
        <begin position="17"/>
        <end position="34"/>
    </location>
</feature>
<dbReference type="Gene3D" id="4.10.240.10">
    <property type="entry name" value="Zn(2)-C6 fungal-type DNA-binding domain"/>
    <property type="match status" value="1"/>
</dbReference>
<dbReference type="VEuPathDB" id="FungiDB:CIMG_08192"/>
<feature type="domain" description="Zn(2)-C6 fungal-type" evidence="7">
    <location>
        <begin position="46"/>
        <end position="74"/>
    </location>
</feature>
<evidence type="ECO:0000256" key="3">
    <source>
        <dbReference type="ARBA" id="ARBA00023125"/>
    </source>
</evidence>
<feature type="compositionally biased region" description="Polar residues" evidence="6">
    <location>
        <begin position="693"/>
        <end position="710"/>
    </location>
</feature>
<evidence type="ECO:0000313" key="9">
    <source>
        <dbReference type="Proteomes" id="UP000001261"/>
    </source>
</evidence>
<evidence type="ECO:0000256" key="1">
    <source>
        <dbReference type="ARBA" id="ARBA00004123"/>
    </source>
</evidence>